<evidence type="ECO:0000256" key="1">
    <source>
        <dbReference type="SAM" id="SignalP"/>
    </source>
</evidence>
<keyword evidence="1" id="KW-0732">Signal</keyword>
<dbReference type="AlphaFoldDB" id="A0A1M2V371"/>
<name>A0A1M2V371_TRAPU</name>
<dbReference type="OMA" id="NIIGENW"/>
<comment type="caution">
    <text evidence="2">The sequence shown here is derived from an EMBL/GenBank/DDBJ whole genome shotgun (WGS) entry which is preliminary data.</text>
</comment>
<sequence>MHLLTAITLTAALSANAAVHKNEDSRNLKGGNHTSFKWGACDPTLVQDSNISCSFFEIPLDYHNAKAGTGRLAVAKVNAMSERLGTVFFNPGGPGASGLAAMNEASTLLLALTGGNYDIVSWDTRGVGTLTIPGDIVCFDNVTDYNTFWNGTIELNGIEYTGNFTDPADTKALLAQATVMGRKYMELEKRCQQHPTGKYMKYIGMAATVCDMIALADALNGPGSPMNYAGISYGTLLGAWFVNSGLRDYLVLFS</sequence>
<organism evidence="2 3">
    <name type="scientific">Trametes pubescens</name>
    <name type="common">White-rot fungus</name>
    <dbReference type="NCBI Taxonomy" id="154538"/>
    <lineage>
        <taxon>Eukaryota</taxon>
        <taxon>Fungi</taxon>
        <taxon>Dikarya</taxon>
        <taxon>Basidiomycota</taxon>
        <taxon>Agaricomycotina</taxon>
        <taxon>Agaricomycetes</taxon>
        <taxon>Polyporales</taxon>
        <taxon>Polyporaceae</taxon>
        <taxon>Trametes</taxon>
    </lineage>
</organism>
<dbReference type="OrthoDB" id="425534at2759"/>
<protein>
    <recommendedName>
        <fullName evidence="4">AB hydrolase-1 domain-containing protein</fullName>
    </recommendedName>
</protein>
<feature type="chain" id="PRO_5012069713" description="AB hydrolase-1 domain-containing protein" evidence="1">
    <location>
        <begin position="18"/>
        <end position="254"/>
    </location>
</feature>
<feature type="signal peptide" evidence="1">
    <location>
        <begin position="1"/>
        <end position="17"/>
    </location>
</feature>
<dbReference type="Gene3D" id="3.40.50.1820">
    <property type="entry name" value="alpha/beta hydrolase"/>
    <property type="match status" value="1"/>
</dbReference>
<accession>A0A1M2V371</accession>
<proteinExistence type="predicted"/>
<evidence type="ECO:0008006" key="4">
    <source>
        <dbReference type="Google" id="ProtNLM"/>
    </source>
</evidence>
<keyword evidence="3" id="KW-1185">Reference proteome</keyword>
<reference evidence="2 3" key="1">
    <citation type="submission" date="2016-10" db="EMBL/GenBank/DDBJ databases">
        <title>Genome sequence of the basidiomycete white-rot fungus Trametes pubescens.</title>
        <authorList>
            <person name="Makela M.R."/>
            <person name="Granchi Z."/>
            <person name="Peng M."/>
            <person name="De Vries R.P."/>
            <person name="Grigoriev I."/>
            <person name="Riley R."/>
            <person name="Hilden K."/>
        </authorList>
    </citation>
    <scope>NUCLEOTIDE SEQUENCE [LARGE SCALE GENOMIC DNA]</scope>
    <source>
        <strain evidence="2 3">FBCC735</strain>
    </source>
</reference>
<dbReference type="SUPFAM" id="SSF53474">
    <property type="entry name" value="alpha/beta-Hydrolases"/>
    <property type="match status" value="1"/>
</dbReference>
<evidence type="ECO:0000313" key="3">
    <source>
        <dbReference type="Proteomes" id="UP000184267"/>
    </source>
</evidence>
<dbReference type="InterPro" id="IPR029058">
    <property type="entry name" value="AB_hydrolase_fold"/>
</dbReference>
<evidence type="ECO:0000313" key="2">
    <source>
        <dbReference type="EMBL" id="OJT02034.1"/>
    </source>
</evidence>
<dbReference type="EMBL" id="MNAD01001706">
    <property type="protein sequence ID" value="OJT02034.1"/>
    <property type="molecule type" value="Genomic_DNA"/>
</dbReference>
<dbReference type="STRING" id="154538.A0A1M2V371"/>
<gene>
    <name evidence="2" type="ORF">TRAPUB_7504</name>
</gene>
<dbReference type="Proteomes" id="UP000184267">
    <property type="component" value="Unassembled WGS sequence"/>
</dbReference>